<accession>A0ABU2F9S2</accession>
<dbReference type="RefSeq" id="WP_310918518.1">
    <property type="nucleotide sequence ID" value="NZ_JAMQON010000001.1"/>
</dbReference>
<evidence type="ECO:0000313" key="3">
    <source>
        <dbReference type="EMBL" id="MDS0258937.1"/>
    </source>
</evidence>
<keyword evidence="4" id="KW-1185">Reference proteome</keyword>
<dbReference type="InterPro" id="IPR058285">
    <property type="entry name" value="DUF7979"/>
</dbReference>
<evidence type="ECO:0000259" key="2">
    <source>
        <dbReference type="Pfam" id="PF25934"/>
    </source>
</evidence>
<keyword evidence="1" id="KW-0472">Membrane</keyword>
<protein>
    <recommendedName>
        <fullName evidence="2">DUF7979 domain-containing protein</fullName>
    </recommendedName>
</protein>
<feature type="transmembrane region" description="Helical" evidence="1">
    <location>
        <begin position="7"/>
        <end position="28"/>
    </location>
</feature>
<feature type="transmembrane region" description="Helical" evidence="1">
    <location>
        <begin position="136"/>
        <end position="156"/>
    </location>
</feature>
<evidence type="ECO:0000313" key="4">
    <source>
        <dbReference type="Proteomes" id="UP001259659"/>
    </source>
</evidence>
<feature type="domain" description="DUF7979" evidence="2">
    <location>
        <begin position="53"/>
        <end position="121"/>
    </location>
</feature>
<organism evidence="3 4">
    <name type="scientific">Haloarcula saliterrae</name>
    <dbReference type="NCBI Taxonomy" id="2950534"/>
    <lineage>
        <taxon>Archaea</taxon>
        <taxon>Methanobacteriati</taxon>
        <taxon>Methanobacteriota</taxon>
        <taxon>Stenosarchaea group</taxon>
        <taxon>Halobacteria</taxon>
        <taxon>Halobacteriales</taxon>
        <taxon>Haloarculaceae</taxon>
        <taxon>Haloarcula</taxon>
    </lineage>
</organism>
<dbReference type="EMBL" id="JAMQON010000001">
    <property type="protein sequence ID" value="MDS0258937.1"/>
    <property type="molecule type" value="Genomic_DNA"/>
</dbReference>
<keyword evidence="1" id="KW-1133">Transmembrane helix</keyword>
<keyword evidence="1" id="KW-0812">Transmembrane</keyword>
<comment type="caution">
    <text evidence="3">The sequence shown here is derived from an EMBL/GenBank/DDBJ whole genome shotgun (WGS) entry which is preliminary data.</text>
</comment>
<gene>
    <name evidence="3" type="ORF">NDI56_05975</name>
</gene>
<sequence>MSDESILFTYIAPFVGVLLVAVGIGGAVPGGYAIIQDEITTCNQPTIAVEGPEETAQRFNTTNPELATFQFEELSRSEQQAFVNATEDPVGEARVTGEFPNGNAFRNGSIVTYEGEQHYVTVVAENPCFVAPELQFPLGVFAIIFGLIGILSPPIYRKLIELEERANVE</sequence>
<reference evidence="3 4" key="1">
    <citation type="submission" date="2022-06" db="EMBL/GenBank/DDBJ databases">
        <title>Haloarcula sp. a new haloarchaeum isolate from saline soil.</title>
        <authorList>
            <person name="Strakova D."/>
            <person name="Galisteo C."/>
            <person name="Sanchez-Porro C."/>
            <person name="Ventosa A."/>
        </authorList>
    </citation>
    <scope>NUCLEOTIDE SEQUENCE [LARGE SCALE GENOMIC DNA]</scope>
    <source>
        <strain evidence="3 4">S1CR25-12</strain>
    </source>
</reference>
<name>A0ABU2F9S2_9EURY</name>
<evidence type="ECO:0000256" key="1">
    <source>
        <dbReference type="SAM" id="Phobius"/>
    </source>
</evidence>
<proteinExistence type="predicted"/>
<dbReference type="Pfam" id="PF25934">
    <property type="entry name" value="DUF7979"/>
    <property type="match status" value="1"/>
</dbReference>
<dbReference type="Proteomes" id="UP001259659">
    <property type="component" value="Unassembled WGS sequence"/>
</dbReference>